<reference evidence="3" key="1">
    <citation type="submission" date="2020-11" db="EMBL/GenBank/DDBJ databases">
        <authorList>
            <consortium name="DOE Joint Genome Institute"/>
            <person name="Ahrendt S."/>
            <person name="Riley R."/>
            <person name="Andreopoulos W."/>
            <person name="Labutti K."/>
            <person name="Pangilinan J."/>
            <person name="Ruiz-Duenas F.J."/>
            <person name="Barrasa J.M."/>
            <person name="Sanchez-Garcia M."/>
            <person name="Camarero S."/>
            <person name="Miyauchi S."/>
            <person name="Serrano A."/>
            <person name="Linde D."/>
            <person name="Babiker R."/>
            <person name="Drula E."/>
            <person name="Ayuso-Fernandez I."/>
            <person name="Pacheco R."/>
            <person name="Padilla G."/>
            <person name="Ferreira P."/>
            <person name="Barriuso J."/>
            <person name="Kellner H."/>
            <person name="Castanera R."/>
            <person name="Alfaro M."/>
            <person name="Ramirez L."/>
            <person name="Pisabarro A.G."/>
            <person name="Kuo A."/>
            <person name="Tritt A."/>
            <person name="Lipzen A."/>
            <person name="He G."/>
            <person name="Yan M."/>
            <person name="Ng V."/>
            <person name="Cullen D."/>
            <person name="Martin F."/>
            <person name="Rosso M.-N."/>
            <person name="Henrissat B."/>
            <person name="Hibbett D."/>
            <person name="Martinez A.T."/>
            <person name="Grigoriev I.V."/>
        </authorList>
    </citation>
    <scope>NUCLEOTIDE SEQUENCE</scope>
    <source>
        <strain evidence="3">CBS 506.95</strain>
    </source>
</reference>
<name>A0A9P6EGN1_9AGAR</name>
<keyword evidence="4" id="KW-1185">Reference proteome</keyword>
<dbReference type="OrthoDB" id="3365874at2759"/>
<accession>A0A9P6EGN1</accession>
<protein>
    <recommendedName>
        <fullName evidence="5">BZIP domain-containing protein</fullName>
    </recommendedName>
</protein>
<comment type="caution">
    <text evidence="3">The sequence shown here is derived from an EMBL/GenBank/DDBJ whole genome shotgun (WGS) entry which is preliminary data.</text>
</comment>
<evidence type="ECO:0000256" key="1">
    <source>
        <dbReference type="SAM" id="Coils"/>
    </source>
</evidence>
<dbReference type="Proteomes" id="UP000807306">
    <property type="component" value="Unassembled WGS sequence"/>
</dbReference>
<keyword evidence="1" id="KW-0175">Coiled coil</keyword>
<dbReference type="SUPFAM" id="SSF57959">
    <property type="entry name" value="Leucine zipper domain"/>
    <property type="match status" value="1"/>
</dbReference>
<sequence>MTRGRKKDLTIPPTRSLVQQRDYRARKAVYIASLEERCKKAEDENAELRKEISELRATLSNPAVLLPETAAASAELMQHLSLARDSLARFHGLAFPDGHQPSSSHTIPPPPFHMPTPPSSSHYSDSATPVSFSEVKGKSRETSQGFGRKQLYVEDSPPPISPTSQFASTPASQRAPSISDECCGGIFDCDELSCEEEDEEASGAIRTSDVRSTKSAGMRFIRRLDED</sequence>
<feature type="compositionally biased region" description="Polar residues" evidence="2">
    <location>
        <begin position="162"/>
        <end position="176"/>
    </location>
</feature>
<evidence type="ECO:0000313" key="4">
    <source>
        <dbReference type="Proteomes" id="UP000807306"/>
    </source>
</evidence>
<dbReference type="InterPro" id="IPR046347">
    <property type="entry name" value="bZIP_sf"/>
</dbReference>
<evidence type="ECO:0008006" key="5">
    <source>
        <dbReference type="Google" id="ProtNLM"/>
    </source>
</evidence>
<proteinExistence type="predicted"/>
<dbReference type="Gene3D" id="1.20.5.170">
    <property type="match status" value="1"/>
</dbReference>
<dbReference type="GO" id="GO:0003700">
    <property type="term" value="F:DNA-binding transcription factor activity"/>
    <property type="evidence" value="ECO:0007669"/>
    <property type="project" value="InterPro"/>
</dbReference>
<gene>
    <name evidence="3" type="ORF">CPB83DRAFT_854326</name>
</gene>
<evidence type="ECO:0000313" key="3">
    <source>
        <dbReference type="EMBL" id="KAF9528537.1"/>
    </source>
</evidence>
<evidence type="ECO:0000256" key="2">
    <source>
        <dbReference type="SAM" id="MobiDB-lite"/>
    </source>
</evidence>
<organism evidence="3 4">
    <name type="scientific">Crepidotus variabilis</name>
    <dbReference type="NCBI Taxonomy" id="179855"/>
    <lineage>
        <taxon>Eukaryota</taxon>
        <taxon>Fungi</taxon>
        <taxon>Dikarya</taxon>
        <taxon>Basidiomycota</taxon>
        <taxon>Agaricomycotina</taxon>
        <taxon>Agaricomycetes</taxon>
        <taxon>Agaricomycetidae</taxon>
        <taxon>Agaricales</taxon>
        <taxon>Agaricineae</taxon>
        <taxon>Crepidotaceae</taxon>
        <taxon>Crepidotus</taxon>
    </lineage>
</organism>
<feature type="coiled-coil region" evidence="1">
    <location>
        <begin position="31"/>
        <end position="58"/>
    </location>
</feature>
<dbReference type="AlphaFoldDB" id="A0A9P6EGN1"/>
<dbReference type="EMBL" id="MU157852">
    <property type="protein sequence ID" value="KAF9528537.1"/>
    <property type="molecule type" value="Genomic_DNA"/>
</dbReference>
<feature type="compositionally biased region" description="Pro residues" evidence="2">
    <location>
        <begin position="107"/>
        <end position="118"/>
    </location>
</feature>
<feature type="region of interest" description="Disordered" evidence="2">
    <location>
        <begin position="94"/>
        <end position="177"/>
    </location>
</feature>